<evidence type="ECO:0000256" key="2">
    <source>
        <dbReference type="SAM" id="Phobius"/>
    </source>
</evidence>
<feature type="transmembrane region" description="Helical" evidence="2">
    <location>
        <begin position="162"/>
        <end position="180"/>
    </location>
</feature>
<feature type="transmembrane region" description="Helical" evidence="2">
    <location>
        <begin position="108"/>
        <end position="128"/>
    </location>
</feature>
<evidence type="ECO:0000313" key="4">
    <source>
        <dbReference type="Proteomes" id="UP000267246"/>
    </source>
</evidence>
<evidence type="ECO:0000313" key="3">
    <source>
        <dbReference type="EMBL" id="RMA79051.1"/>
    </source>
</evidence>
<gene>
    <name evidence="3" type="ORF">JN00_0098</name>
</gene>
<sequence length="454" mass="52751">METKETQEVKTENTLSLKKEKEKIKVENKYRVWQDTDFLWLILFFFTVFMTIISFLNIKGLTSIHSYSINVLFGMFSILFYVWAMLFCLKKIFKLKNTYSFKILHFSLWRLTLFFVATVFFSSVIYFVSKGVRDYKPSETFSKIFDAWFEEFKSTNNVALPYKYTAGVLGTFGYSLFTIAGGKIGTALGFIFTTLILVGSLVLFFISDTHLALISLSKKVREKAKADLLAKKSSDAKAKLKVGKKFEEKMQEQKLANENVIKKINEDKALKLAEDEKNQTLIKKLEKTTATISNPALQEYEKVQKEEEKLSSNASDFIQQNTLEREISKQEMNQKIKAGKQNQVPEINQDLVITSELDFNIDDFNDDVSLTQDDASKTIDISKLSNDYVSKHVDEKEFKKYTQDLSKTITLDAQFKKFEKTRELSRKMEKPKPETVEQNKQKRYSLFEDDEDFF</sequence>
<organism evidence="3 4">
    <name type="scientific">Metamycoplasma subdolum</name>
    <dbReference type="NCBI Taxonomy" id="92407"/>
    <lineage>
        <taxon>Bacteria</taxon>
        <taxon>Bacillati</taxon>
        <taxon>Mycoplasmatota</taxon>
        <taxon>Mycoplasmoidales</taxon>
        <taxon>Metamycoplasmataceae</taxon>
        <taxon>Metamycoplasma</taxon>
    </lineage>
</organism>
<evidence type="ECO:0000256" key="1">
    <source>
        <dbReference type="SAM" id="MobiDB-lite"/>
    </source>
</evidence>
<dbReference type="EMBL" id="REFI01000005">
    <property type="protein sequence ID" value="RMA79051.1"/>
    <property type="molecule type" value="Genomic_DNA"/>
</dbReference>
<accession>A0A3M0A1K0</accession>
<feature type="region of interest" description="Disordered" evidence="1">
    <location>
        <begin position="422"/>
        <end position="454"/>
    </location>
</feature>
<keyword evidence="2" id="KW-1133">Transmembrane helix</keyword>
<protein>
    <submittedName>
        <fullName evidence="3">Uncharacterized protein</fullName>
    </submittedName>
</protein>
<dbReference type="Proteomes" id="UP000267246">
    <property type="component" value="Unassembled WGS sequence"/>
</dbReference>
<keyword evidence="2" id="KW-0472">Membrane</keyword>
<comment type="caution">
    <text evidence="3">The sequence shown here is derived from an EMBL/GenBank/DDBJ whole genome shotgun (WGS) entry which is preliminary data.</text>
</comment>
<feature type="transmembrane region" description="Helical" evidence="2">
    <location>
        <begin position="187"/>
        <end position="206"/>
    </location>
</feature>
<reference evidence="3 4" key="1">
    <citation type="submission" date="2018-10" db="EMBL/GenBank/DDBJ databases">
        <title>Genomic Encyclopedia of Archaeal and Bacterial Type Strains, Phase II (KMG-II): from individual species to whole genera.</title>
        <authorList>
            <person name="Goeker M."/>
        </authorList>
    </citation>
    <scope>NUCLEOTIDE SEQUENCE [LARGE SCALE GENOMIC DNA]</scope>
    <source>
        <strain evidence="3 4">ATCC 29870</strain>
    </source>
</reference>
<keyword evidence="2" id="KW-0812">Transmembrane</keyword>
<name>A0A3M0A1K0_9BACT</name>
<feature type="transmembrane region" description="Helical" evidence="2">
    <location>
        <begin position="38"/>
        <end position="58"/>
    </location>
</feature>
<feature type="compositionally biased region" description="Basic and acidic residues" evidence="1">
    <location>
        <begin position="422"/>
        <end position="440"/>
    </location>
</feature>
<keyword evidence="4" id="KW-1185">Reference proteome</keyword>
<dbReference type="RefSeq" id="WP_121940593.1">
    <property type="nucleotide sequence ID" value="NZ_CP137846.1"/>
</dbReference>
<dbReference type="OrthoDB" id="399503at2"/>
<feature type="transmembrane region" description="Helical" evidence="2">
    <location>
        <begin position="64"/>
        <end position="87"/>
    </location>
</feature>
<proteinExistence type="predicted"/>
<dbReference type="AlphaFoldDB" id="A0A3M0A1K0"/>